<dbReference type="EMBL" id="MU004184">
    <property type="protein sequence ID" value="KAF2499806.1"/>
    <property type="molecule type" value="Genomic_DNA"/>
</dbReference>
<proteinExistence type="predicted"/>
<sequence length="136" mass="14825">MSKMAPRLHYVCHAPATREKWVLAVQRKRLRGSFEAVARARRAASVARESCQSHGPRRICRLQFVLCRTLERSLQLPPSALPQCGRGSVSFLALQTAFLSVGPSRGCRDQTHRASRGCSAEVNRPAGAVVNGAGCN</sequence>
<keyword evidence="2" id="KW-1185">Reference proteome</keyword>
<name>A0A6A6R5Q7_9PEZI</name>
<organism evidence="1 2">
    <name type="scientific">Lophium mytilinum</name>
    <dbReference type="NCBI Taxonomy" id="390894"/>
    <lineage>
        <taxon>Eukaryota</taxon>
        <taxon>Fungi</taxon>
        <taxon>Dikarya</taxon>
        <taxon>Ascomycota</taxon>
        <taxon>Pezizomycotina</taxon>
        <taxon>Dothideomycetes</taxon>
        <taxon>Pleosporomycetidae</taxon>
        <taxon>Mytilinidiales</taxon>
        <taxon>Mytilinidiaceae</taxon>
        <taxon>Lophium</taxon>
    </lineage>
</organism>
<reference evidence="1" key="1">
    <citation type="journal article" date="2020" name="Stud. Mycol.">
        <title>101 Dothideomycetes genomes: a test case for predicting lifestyles and emergence of pathogens.</title>
        <authorList>
            <person name="Haridas S."/>
            <person name="Albert R."/>
            <person name="Binder M."/>
            <person name="Bloem J."/>
            <person name="Labutti K."/>
            <person name="Salamov A."/>
            <person name="Andreopoulos B."/>
            <person name="Baker S."/>
            <person name="Barry K."/>
            <person name="Bills G."/>
            <person name="Bluhm B."/>
            <person name="Cannon C."/>
            <person name="Castanera R."/>
            <person name="Culley D."/>
            <person name="Daum C."/>
            <person name="Ezra D."/>
            <person name="Gonzalez J."/>
            <person name="Henrissat B."/>
            <person name="Kuo A."/>
            <person name="Liang C."/>
            <person name="Lipzen A."/>
            <person name="Lutzoni F."/>
            <person name="Magnuson J."/>
            <person name="Mondo S."/>
            <person name="Nolan M."/>
            <person name="Ohm R."/>
            <person name="Pangilinan J."/>
            <person name="Park H.-J."/>
            <person name="Ramirez L."/>
            <person name="Alfaro M."/>
            <person name="Sun H."/>
            <person name="Tritt A."/>
            <person name="Yoshinaga Y."/>
            <person name="Zwiers L.-H."/>
            <person name="Turgeon B."/>
            <person name="Goodwin S."/>
            <person name="Spatafora J."/>
            <person name="Crous P."/>
            <person name="Grigoriev I."/>
        </authorList>
    </citation>
    <scope>NUCLEOTIDE SEQUENCE</scope>
    <source>
        <strain evidence="1">CBS 269.34</strain>
    </source>
</reference>
<evidence type="ECO:0000313" key="1">
    <source>
        <dbReference type="EMBL" id="KAF2499806.1"/>
    </source>
</evidence>
<dbReference type="Proteomes" id="UP000799750">
    <property type="component" value="Unassembled WGS sequence"/>
</dbReference>
<protein>
    <submittedName>
        <fullName evidence="1">Uncharacterized protein</fullName>
    </submittedName>
</protein>
<gene>
    <name evidence="1" type="ORF">BU16DRAFT_604012</name>
</gene>
<accession>A0A6A6R5Q7</accession>
<dbReference type="AlphaFoldDB" id="A0A6A6R5Q7"/>
<evidence type="ECO:0000313" key="2">
    <source>
        <dbReference type="Proteomes" id="UP000799750"/>
    </source>
</evidence>